<evidence type="ECO:0000256" key="3">
    <source>
        <dbReference type="ARBA" id="ARBA00022801"/>
    </source>
</evidence>
<dbReference type="CDD" id="cd07560">
    <property type="entry name" value="Peptidase_S41_CPP"/>
    <property type="match status" value="1"/>
</dbReference>
<dbReference type="Pfam" id="PF17820">
    <property type="entry name" value="PDZ_6"/>
    <property type="match status" value="1"/>
</dbReference>
<dbReference type="AlphaFoldDB" id="A0A286GGL8"/>
<dbReference type="InterPro" id="IPR029045">
    <property type="entry name" value="ClpP/crotonase-like_dom_sf"/>
</dbReference>
<dbReference type="SUPFAM" id="SSF52096">
    <property type="entry name" value="ClpP/crotonase"/>
    <property type="match status" value="1"/>
</dbReference>
<dbReference type="InterPro" id="IPR005151">
    <property type="entry name" value="Tail-specific_protease"/>
</dbReference>
<dbReference type="Pfam" id="PF22694">
    <property type="entry name" value="CtpB_N-like"/>
    <property type="match status" value="1"/>
</dbReference>
<dbReference type="InterPro" id="IPR004447">
    <property type="entry name" value="Peptidase_S41A"/>
</dbReference>
<keyword evidence="2 5" id="KW-0645">Protease</keyword>
<gene>
    <name evidence="9" type="ORF">SAMN05421508_10481</name>
</gene>
<feature type="region of interest" description="Disordered" evidence="6">
    <location>
        <begin position="384"/>
        <end position="433"/>
    </location>
</feature>
<protein>
    <submittedName>
        <fullName evidence="9">Carboxyl-terminal processing protease</fullName>
    </submittedName>
</protein>
<evidence type="ECO:0000256" key="2">
    <source>
        <dbReference type="ARBA" id="ARBA00022670"/>
    </source>
</evidence>
<feature type="compositionally biased region" description="Low complexity" evidence="6">
    <location>
        <begin position="397"/>
        <end position="429"/>
    </location>
</feature>
<dbReference type="FunFam" id="2.30.42.10:FF:000063">
    <property type="entry name" value="Peptidase, S41 family"/>
    <property type="match status" value="1"/>
</dbReference>
<comment type="similarity">
    <text evidence="1 5">Belongs to the peptidase S41A family.</text>
</comment>
<keyword evidence="7" id="KW-0732">Signal</keyword>
<evidence type="ECO:0000256" key="4">
    <source>
        <dbReference type="ARBA" id="ARBA00022825"/>
    </source>
</evidence>
<dbReference type="GO" id="GO:0007165">
    <property type="term" value="P:signal transduction"/>
    <property type="evidence" value="ECO:0007669"/>
    <property type="project" value="TreeGrafter"/>
</dbReference>
<keyword evidence="4 5" id="KW-0720">Serine protease</keyword>
<dbReference type="EMBL" id="OCNJ01000004">
    <property type="protein sequence ID" value="SOD94667.1"/>
    <property type="molecule type" value="Genomic_DNA"/>
</dbReference>
<dbReference type="Gene3D" id="2.30.42.10">
    <property type="match status" value="1"/>
</dbReference>
<feature type="domain" description="PDZ" evidence="8">
    <location>
        <begin position="88"/>
        <end position="156"/>
    </location>
</feature>
<dbReference type="PANTHER" id="PTHR32060:SF30">
    <property type="entry name" value="CARBOXY-TERMINAL PROCESSING PROTEASE CTPA"/>
    <property type="match status" value="1"/>
</dbReference>
<feature type="chain" id="PRO_5013284465" evidence="7">
    <location>
        <begin position="26"/>
        <end position="455"/>
    </location>
</feature>
<evidence type="ECO:0000313" key="9">
    <source>
        <dbReference type="EMBL" id="SOD94667.1"/>
    </source>
</evidence>
<evidence type="ECO:0000259" key="8">
    <source>
        <dbReference type="PROSITE" id="PS50106"/>
    </source>
</evidence>
<dbReference type="Pfam" id="PF03572">
    <property type="entry name" value="Peptidase_S41"/>
    <property type="match status" value="1"/>
</dbReference>
<evidence type="ECO:0000256" key="7">
    <source>
        <dbReference type="SAM" id="SignalP"/>
    </source>
</evidence>
<dbReference type="OrthoDB" id="9812068at2"/>
<dbReference type="PANTHER" id="PTHR32060">
    <property type="entry name" value="TAIL-SPECIFIC PROTEASE"/>
    <property type="match status" value="1"/>
</dbReference>
<sequence length="455" mass="48726">MKRKLAIATAAFALLSIGAVPALHAAEAPESRNTEETYRLLDLFGDVFERVRRDYVEGVTDKELIEAAINGMLTNLDPHSSYLNADNFKDMQVQTRGEFGGLGIEVTVENGLIKVVSPIDETPAFRAGLQPGDLITHIAGEDVSGMTLQDAVDKMRGPVNTDIDLTIRRKNQEPFDVTLTRDVIKIQSVRARAEGDVGYVRITSFSEQTYAGLEKAMTELKKDIGADKLKGWVLDLRNNPGGLLDQAVAVSDGFLDAGEIVSTRSREAEETQRFNARTGDLADGKPVVVLINDGSASASEIVAGALQDHRRAIVLGTKSFGKGSVQTIIPLPGHGAMRLTTARYYTPSGRSIQALGIEPDIKVEQAHIEALDRRFPRRSEASLRGALANPNGDGEGEAPAEQAPAIQPTPGATVPPGAAPAGDGAAEAPEQAEDYQLTRALDLLRGLALYGNRQG</sequence>
<dbReference type="InterPro" id="IPR055210">
    <property type="entry name" value="CtpA/B_N"/>
</dbReference>
<evidence type="ECO:0000256" key="5">
    <source>
        <dbReference type="RuleBase" id="RU004404"/>
    </source>
</evidence>
<dbReference type="InterPro" id="IPR041489">
    <property type="entry name" value="PDZ_6"/>
</dbReference>
<dbReference type="FunFam" id="3.90.226.10:FF:000029">
    <property type="entry name" value="Peptidase, S41 family"/>
    <property type="match status" value="1"/>
</dbReference>
<dbReference type="GO" id="GO:0006508">
    <property type="term" value="P:proteolysis"/>
    <property type="evidence" value="ECO:0007669"/>
    <property type="project" value="UniProtKB-KW"/>
</dbReference>
<dbReference type="InterPro" id="IPR001478">
    <property type="entry name" value="PDZ"/>
</dbReference>
<keyword evidence="10" id="KW-1185">Reference proteome</keyword>
<feature type="signal peptide" evidence="7">
    <location>
        <begin position="1"/>
        <end position="25"/>
    </location>
</feature>
<dbReference type="GO" id="GO:0008236">
    <property type="term" value="F:serine-type peptidase activity"/>
    <property type="evidence" value="ECO:0007669"/>
    <property type="project" value="UniProtKB-KW"/>
</dbReference>
<name>A0A286GGL8_9PROT</name>
<proteinExistence type="inferred from homology"/>
<dbReference type="GO" id="GO:0004175">
    <property type="term" value="F:endopeptidase activity"/>
    <property type="evidence" value="ECO:0007669"/>
    <property type="project" value="TreeGrafter"/>
</dbReference>
<dbReference type="SMART" id="SM00228">
    <property type="entry name" value="PDZ"/>
    <property type="match status" value="1"/>
</dbReference>
<evidence type="ECO:0000256" key="6">
    <source>
        <dbReference type="SAM" id="MobiDB-lite"/>
    </source>
</evidence>
<dbReference type="GO" id="GO:0030288">
    <property type="term" value="C:outer membrane-bounded periplasmic space"/>
    <property type="evidence" value="ECO:0007669"/>
    <property type="project" value="TreeGrafter"/>
</dbReference>
<accession>A0A286GGL8</accession>
<dbReference type="SMART" id="SM00245">
    <property type="entry name" value="TSPc"/>
    <property type="match status" value="1"/>
</dbReference>
<dbReference type="Gene3D" id="3.90.226.10">
    <property type="entry name" value="2-enoyl-CoA Hydratase, Chain A, domain 1"/>
    <property type="match status" value="1"/>
</dbReference>
<dbReference type="SUPFAM" id="SSF50156">
    <property type="entry name" value="PDZ domain-like"/>
    <property type="match status" value="1"/>
</dbReference>
<dbReference type="InterPro" id="IPR036034">
    <property type="entry name" value="PDZ_sf"/>
</dbReference>
<evidence type="ECO:0000256" key="1">
    <source>
        <dbReference type="ARBA" id="ARBA00009179"/>
    </source>
</evidence>
<dbReference type="Proteomes" id="UP000219621">
    <property type="component" value="Unassembled WGS sequence"/>
</dbReference>
<dbReference type="CDD" id="cd06782">
    <property type="entry name" value="cpPDZ_CPP-like"/>
    <property type="match status" value="1"/>
</dbReference>
<dbReference type="PROSITE" id="PS50106">
    <property type="entry name" value="PDZ"/>
    <property type="match status" value="1"/>
</dbReference>
<reference evidence="9 10" key="1">
    <citation type="submission" date="2017-09" db="EMBL/GenBank/DDBJ databases">
        <authorList>
            <person name="Ehlers B."/>
            <person name="Leendertz F.H."/>
        </authorList>
    </citation>
    <scope>NUCLEOTIDE SEQUENCE [LARGE SCALE GENOMIC DNA]</scope>
    <source>
        <strain evidence="9 10">USBA 140</strain>
    </source>
</reference>
<dbReference type="Gene3D" id="3.30.750.44">
    <property type="match status" value="1"/>
</dbReference>
<dbReference type="RefSeq" id="WP_097279052.1">
    <property type="nucleotide sequence ID" value="NZ_OCNJ01000004.1"/>
</dbReference>
<dbReference type="NCBIfam" id="TIGR00225">
    <property type="entry name" value="prc"/>
    <property type="match status" value="1"/>
</dbReference>
<keyword evidence="3 5" id="KW-0378">Hydrolase</keyword>
<organism evidence="9 10">
    <name type="scientific">Caenispirillum bisanense</name>
    <dbReference type="NCBI Taxonomy" id="414052"/>
    <lineage>
        <taxon>Bacteria</taxon>
        <taxon>Pseudomonadati</taxon>
        <taxon>Pseudomonadota</taxon>
        <taxon>Alphaproteobacteria</taxon>
        <taxon>Rhodospirillales</taxon>
        <taxon>Novispirillaceae</taxon>
        <taxon>Caenispirillum</taxon>
    </lineage>
</organism>
<evidence type="ECO:0000313" key="10">
    <source>
        <dbReference type="Proteomes" id="UP000219621"/>
    </source>
</evidence>